<sequence>MDFQYYLEDIPSSIDNLKLLRYVDFSGTSITRLPETVCNLQNLQTLKVNNCQDLIILPKKLEKLFELRYLENDYCYRLDSMPDGMDRLSLLHTLNTFIVNEGGTNLNELRHLNHQEGNLCIQNLHRSRNVVLENGILNKKNSLVSLKLVFR</sequence>
<dbReference type="Proteomes" id="UP000036987">
    <property type="component" value="Unassembled WGS sequence"/>
</dbReference>
<dbReference type="InterPro" id="IPR055414">
    <property type="entry name" value="LRR_R13L4/SHOC2-like"/>
</dbReference>
<feature type="domain" description="Disease resistance R13L4/SHOC-2-like LRR" evidence="2">
    <location>
        <begin position="13"/>
        <end position="113"/>
    </location>
</feature>
<dbReference type="Pfam" id="PF23598">
    <property type="entry name" value="LRR_14"/>
    <property type="match status" value="1"/>
</dbReference>
<dbReference type="Gene3D" id="3.80.10.10">
    <property type="entry name" value="Ribonuclease Inhibitor"/>
    <property type="match status" value="1"/>
</dbReference>
<accession>A0A0K9NRL5</accession>
<name>A0A0K9NRL5_ZOSMR</name>
<evidence type="ECO:0000313" key="4">
    <source>
        <dbReference type="Proteomes" id="UP000036987"/>
    </source>
</evidence>
<evidence type="ECO:0000259" key="2">
    <source>
        <dbReference type="Pfam" id="PF23598"/>
    </source>
</evidence>
<dbReference type="AlphaFoldDB" id="A0A0K9NRL5"/>
<proteinExistence type="predicted"/>
<organism evidence="3 4">
    <name type="scientific">Zostera marina</name>
    <name type="common">Eelgrass</name>
    <dbReference type="NCBI Taxonomy" id="29655"/>
    <lineage>
        <taxon>Eukaryota</taxon>
        <taxon>Viridiplantae</taxon>
        <taxon>Streptophyta</taxon>
        <taxon>Embryophyta</taxon>
        <taxon>Tracheophyta</taxon>
        <taxon>Spermatophyta</taxon>
        <taxon>Magnoliopsida</taxon>
        <taxon>Liliopsida</taxon>
        <taxon>Zosteraceae</taxon>
        <taxon>Zostera</taxon>
    </lineage>
</organism>
<dbReference type="STRING" id="29655.A0A0K9NRL5"/>
<reference evidence="4" key="1">
    <citation type="journal article" date="2016" name="Nature">
        <title>The genome of the seagrass Zostera marina reveals angiosperm adaptation to the sea.</title>
        <authorList>
            <person name="Olsen J.L."/>
            <person name="Rouze P."/>
            <person name="Verhelst B."/>
            <person name="Lin Y.-C."/>
            <person name="Bayer T."/>
            <person name="Collen J."/>
            <person name="Dattolo E."/>
            <person name="De Paoli E."/>
            <person name="Dittami S."/>
            <person name="Maumus F."/>
            <person name="Michel G."/>
            <person name="Kersting A."/>
            <person name="Lauritano C."/>
            <person name="Lohaus R."/>
            <person name="Toepel M."/>
            <person name="Tonon T."/>
            <person name="Vanneste K."/>
            <person name="Amirebrahimi M."/>
            <person name="Brakel J."/>
            <person name="Bostroem C."/>
            <person name="Chovatia M."/>
            <person name="Grimwood J."/>
            <person name="Jenkins J.W."/>
            <person name="Jueterbock A."/>
            <person name="Mraz A."/>
            <person name="Stam W.T."/>
            <person name="Tice H."/>
            <person name="Bornberg-Bauer E."/>
            <person name="Green P.J."/>
            <person name="Pearson G.A."/>
            <person name="Procaccini G."/>
            <person name="Duarte C.M."/>
            <person name="Schmutz J."/>
            <person name="Reusch T.B.H."/>
            <person name="Van de Peer Y."/>
        </authorList>
    </citation>
    <scope>NUCLEOTIDE SEQUENCE [LARGE SCALE GENOMIC DNA]</scope>
    <source>
        <strain evidence="4">cv. Finnish</strain>
    </source>
</reference>
<evidence type="ECO:0000256" key="1">
    <source>
        <dbReference type="ARBA" id="ARBA00022737"/>
    </source>
</evidence>
<dbReference type="SUPFAM" id="SSF52058">
    <property type="entry name" value="L domain-like"/>
    <property type="match status" value="1"/>
</dbReference>
<evidence type="ECO:0000313" key="3">
    <source>
        <dbReference type="EMBL" id="KMZ59243.1"/>
    </source>
</evidence>
<dbReference type="PANTHER" id="PTHR47186:SF3">
    <property type="entry name" value="OS09G0267800 PROTEIN"/>
    <property type="match status" value="1"/>
</dbReference>
<comment type="caution">
    <text evidence="3">The sequence shown here is derived from an EMBL/GenBank/DDBJ whole genome shotgun (WGS) entry which is preliminary data.</text>
</comment>
<dbReference type="InterPro" id="IPR032675">
    <property type="entry name" value="LRR_dom_sf"/>
</dbReference>
<keyword evidence="1" id="KW-0677">Repeat</keyword>
<protein>
    <recommendedName>
        <fullName evidence="2">Disease resistance R13L4/SHOC-2-like LRR domain-containing protein</fullName>
    </recommendedName>
</protein>
<dbReference type="EMBL" id="LFYR01001803">
    <property type="protein sequence ID" value="KMZ59243.1"/>
    <property type="molecule type" value="Genomic_DNA"/>
</dbReference>
<dbReference type="OMA" id="YLENDYC"/>
<gene>
    <name evidence="3" type="ORF">ZOSMA_6G01770</name>
</gene>
<keyword evidence="4" id="KW-1185">Reference proteome</keyword>
<dbReference type="OrthoDB" id="2018313at2759"/>
<dbReference type="PANTHER" id="PTHR47186">
    <property type="entry name" value="LEUCINE-RICH REPEAT-CONTAINING PROTEIN 57"/>
    <property type="match status" value="1"/>
</dbReference>